<dbReference type="InterPro" id="IPR010093">
    <property type="entry name" value="SinI_DNA-bd"/>
</dbReference>
<dbReference type="RefSeq" id="WP_272096360.1">
    <property type="nucleotide sequence ID" value="NZ_JAQNDK010000002.1"/>
</dbReference>
<sequence length="70" mass="8002">MMTEPWAAVDDVAKHLRVAKDPVYRWIESRNLPAHKIDRLWKFKLSEGDALVRAGRADDHDGGVYEKGGR</sequence>
<evidence type="ECO:0000259" key="1">
    <source>
        <dbReference type="Pfam" id="PF12728"/>
    </source>
</evidence>
<evidence type="ECO:0000313" key="2">
    <source>
        <dbReference type="EMBL" id="MDC0679387.1"/>
    </source>
</evidence>
<dbReference type="Proteomes" id="UP001217485">
    <property type="component" value="Unassembled WGS sequence"/>
</dbReference>
<name>A0ABT5C2H0_9BACT</name>
<dbReference type="InterPro" id="IPR041657">
    <property type="entry name" value="HTH_17"/>
</dbReference>
<comment type="caution">
    <text evidence="2">The sequence shown here is derived from an EMBL/GenBank/DDBJ whole genome shotgun (WGS) entry which is preliminary data.</text>
</comment>
<organism evidence="2 3">
    <name type="scientific">Sorangium atrum</name>
    <dbReference type="NCBI Taxonomy" id="2995308"/>
    <lineage>
        <taxon>Bacteria</taxon>
        <taxon>Pseudomonadati</taxon>
        <taxon>Myxococcota</taxon>
        <taxon>Polyangia</taxon>
        <taxon>Polyangiales</taxon>
        <taxon>Polyangiaceae</taxon>
        <taxon>Sorangium</taxon>
    </lineage>
</organism>
<dbReference type="EMBL" id="JAQNDK010000002">
    <property type="protein sequence ID" value="MDC0679387.1"/>
    <property type="molecule type" value="Genomic_DNA"/>
</dbReference>
<proteinExistence type="predicted"/>
<accession>A0ABT5C2H0</accession>
<evidence type="ECO:0000313" key="3">
    <source>
        <dbReference type="Proteomes" id="UP001217485"/>
    </source>
</evidence>
<protein>
    <submittedName>
        <fullName evidence="2">Helix-turn-helix domain-containing protein</fullName>
    </submittedName>
</protein>
<gene>
    <name evidence="2" type="ORF">POL72_16705</name>
</gene>
<keyword evidence="3" id="KW-1185">Reference proteome</keyword>
<dbReference type="Pfam" id="PF12728">
    <property type="entry name" value="HTH_17"/>
    <property type="match status" value="1"/>
</dbReference>
<reference evidence="2 3" key="1">
    <citation type="submission" date="2023-01" db="EMBL/GenBank/DDBJ databases">
        <title>Minimal conservation of predation-associated metabolite biosynthetic gene clusters underscores biosynthetic potential of Myxococcota including descriptions for ten novel species: Archangium lansinium sp. nov., Myxococcus landrumus sp. nov., Nannocystis bai.</title>
        <authorList>
            <person name="Ahearne A."/>
            <person name="Stevens C."/>
            <person name="Dowd S."/>
        </authorList>
    </citation>
    <scope>NUCLEOTIDE SEQUENCE [LARGE SCALE GENOMIC DNA]</scope>
    <source>
        <strain evidence="2 3">WIWO2</strain>
    </source>
</reference>
<feature type="domain" description="Helix-turn-helix" evidence="1">
    <location>
        <begin position="9"/>
        <end position="47"/>
    </location>
</feature>
<dbReference type="NCBIfam" id="TIGR01764">
    <property type="entry name" value="excise"/>
    <property type="match status" value="1"/>
</dbReference>